<feature type="compositionally biased region" description="Basic residues" evidence="1">
    <location>
        <begin position="67"/>
        <end position="82"/>
    </location>
</feature>
<proteinExistence type="predicted"/>
<dbReference type="Proteomes" id="UP001610446">
    <property type="component" value="Unassembled WGS sequence"/>
</dbReference>
<sequence>MPRKRNRKRSHGDAVLPVPDAKKPRLSTSASDPATVRKIAQQMSSKKKKQKVDIEQTEIVQDNTEKRKQKQMKKSKNNKKKLVKDEDKGLGAGSAVPASPREYRTHHASHEVASLKSSSCAASDESDCSVSSDIPSEPAPIPCVECAKKVFAWGNDGKVTGPNECLFNEVDLACVHCVEQGMEEFCEPLPRPCHAMFVRLRAMKPDLKAYAAALEFEEELQDALNAWNKNPVVQELRVLNRNLLRLVNVHLEAASKEPLGDEHLEDWTGFWAHAEKLLKFNHGL</sequence>
<keyword evidence="3" id="KW-1185">Reference proteome</keyword>
<gene>
    <name evidence="2" type="ORF">BJY01DRAFT_255666</name>
</gene>
<dbReference type="EMBL" id="JBFXLU010000396">
    <property type="protein sequence ID" value="KAL2827484.1"/>
    <property type="molecule type" value="Genomic_DNA"/>
</dbReference>
<feature type="compositionally biased region" description="Basic residues" evidence="1">
    <location>
        <begin position="1"/>
        <end position="10"/>
    </location>
</feature>
<accession>A0ABR4II77</accession>
<comment type="caution">
    <text evidence="2">The sequence shown here is derived from an EMBL/GenBank/DDBJ whole genome shotgun (WGS) entry which is preliminary data.</text>
</comment>
<protein>
    <submittedName>
        <fullName evidence="2">Uncharacterized protein</fullName>
    </submittedName>
</protein>
<feature type="compositionally biased region" description="Basic and acidic residues" evidence="1">
    <location>
        <begin position="101"/>
        <end position="110"/>
    </location>
</feature>
<feature type="region of interest" description="Disordered" evidence="1">
    <location>
        <begin position="1"/>
        <end position="116"/>
    </location>
</feature>
<reference evidence="2 3" key="1">
    <citation type="submission" date="2024-07" db="EMBL/GenBank/DDBJ databases">
        <title>Section-level genome sequencing and comparative genomics of Aspergillus sections Usti and Cavernicolus.</title>
        <authorList>
            <consortium name="Lawrence Berkeley National Laboratory"/>
            <person name="Nybo J.L."/>
            <person name="Vesth T.C."/>
            <person name="Theobald S."/>
            <person name="Frisvad J.C."/>
            <person name="Larsen T.O."/>
            <person name="Kjaerboelling I."/>
            <person name="Rothschild-Mancinelli K."/>
            <person name="Lyhne E.K."/>
            <person name="Kogle M.E."/>
            <person name="Barry K."/>
            <person name="Clum A."/>
            <person name="Na H."/>
            <person name="Ledsgaard L."/>
            <person name="Lin J."/>
            <person name="Lipzen A."/>
            <person name="Kuo A."/>
            <person name="Riley R."/>
            <person name="Mondo S."/>
            <person name="Labutti K."/>
            <person name="Haridas S."/>
            <person name="Pangalinan J."/>
            <person name="Salamov A.A."/>
            <person name="Simmons B.A."/>
            <person name="Magnuson J.K."/>
            <person name="Chen J."/>
            <person name="Drula E."/>
            <person name="Henrissat B."/>
            <person name="Wiebenga A."/>
            <person name="Lubbers R.J."/>
            <person name="Gomes A.C."/>
            <person name="Makela M.R."/>
            <person name="Stajich J."/>
            <person name="Grigoriev I.V."/>
            <person name="Mortensen U.H."/>
            <person name="De Vries R.P."/>
            <person name="Baker S.E."/>
            <person name="Andersen M.R."/>
        </authorList>
    </citation>
    <scope>NUCLEOTIDE SEQUENCE [LARGE SCALE GENOMIC DNA]</scope>
    <source>
        <strain evidence="2 3">CBS 123904</strain>
    </source>
</reference>
<evidence type="ECO:0000313" key="2">
    <source>
        <dbReference type="EMBL" id="KAL2827484.1"/>
    </source>
</evidence>
<evidence type="ECO:0000313" key="3">
    <source>
        <dbReference type="Proteomes" id="UP001610446"/>
    </source>
</evidence>
<organism evidence="2 3">
    <name type="scientific">Aspergillus pseudoustus</name>
    <dbReference type="NCBI Taxonomy" id="1810923"/>
    <lineage>
        <taxon>Eukaryota</taxon>
        <taxon>Fungi</taxon>
        <taxon>Dikarya</taxon>
        <taxon>Ascomycota</taxon>
        <taxon>Pezizomycotina</taxon>
        <taxon>Eurotiomycetes</taxon>
        <taxon>Eurotiomycetidae</taxon>
        <taxon>Eurotiales</taxon>
        <taxon>Aspergillaceae</taxon>
        <taxon>Aspergillus</taxon>
        <taxon>Aspergillus subgen. Nidulantes</taxon>
    </lineage>
</organism>
<name>A0ABR4II77_9EURO</name>
<evidence type="ECO:0000256" key="1">
    <source>
        <dbReference type="SAM" id="MobiDB-lite"/>
    </source>
</evidence>